<evidence type="ECO:0000259" key="2">
    <source>
        <dbReference type="Pfam" id="PF04961"/>
    </source>
</evidence>
<dbReference type="Proteomes" id="UP001146670">
    <property type="component" value="Unassembled WGS sequence"/>
</dbReference>
<dbReference type="Gene3D" id="1.20.120.680">
    <property type="entry name" value="Formiminotetrahydrofolate cyclodeaminase monomer, up-and-down helical bundle"/>
    <property type="match status" value="1"/>
</dbReference>
<dbReference type="RefSeq" id="WP_268752620.1">
    <property type="nucleotide sequence ID" value="NZ_JAPRFQ010000003.1"/>
</dbReference>
<dbReference type="EMBL" id="JAPRFR010000003">
    <property type="protein sequence ID" value="MCZ0726290.1"/>
    <property type="molecule type" value="Genomic_DNA"/>
</dbReference>
<proteinExistence type="predicted"/>
<reference evidence="3" key="1">
    <citation type="submission" date="2022-12" db="EMBL/GenBank/DDBJ databases">
        <title>Description and comparative metabolic analysis of Aerococcus sp. nov., isolated from the feces of a pig.</title>
        <authorList>
            <person name="Chang Y.-H."/>
        </authorList>
    </citation>
    <scope>NUCLEOTIDE SEQUENCE</scope>
    <source>
        <strain evidence="3">YH-aer222</strain>
    </source>
</reference>
<organism evidence="3 4">
    <name type="scientific">Aerococcus kribbianus</name>
    <dbReference type="NCBI Taxonomy" id="2999064"/>
    <lineage>
        <taxon>Bacteria</taxon>
        <taxon>Bacillati</taxon>
        <taxon>Bacillota</taxon>
        <taxon>Bacilli</taxon>
        <taxon>Lactobacillales</taxon>
        <taxon>Aerococcaceae</taxon>
        <taxon>Aerococcus</taxon>
    </lineage>
</organism>
<dbReference type="AlphaFoldDB" id="A0A9X3FNV9"/>
<evidence type="ECO:0000313" key="4">
    <source>
        <dbReference type="Proteomes" id="UP001146670"/>
    </source>
</evidence>
<dbReference type="GO" id="GO:0003824">
    <property type="term" value="F:catalytic activity"/>
    <property type="evidence" value="ECO:0007669"/>
    <property type="project" value="InterPro"/>
</dbReference>
<gene>
    <name evidence="3" type="ORF">OW157_06945</name>
</gene>
<keyword evidence="1" id="KW-0175">Coiled coil</keyword>
<keyword evidence="4" id="KW-1185">Reference proteome</keyword>
<dbReference type="InterPro" id="IPR036178">
    <property type="entry name" value="Formintransfe-cycloase-like_sf"/>
</dbReference>
<feature type="domain" description="Cyclodeaminase/cyclohydrolase" evidence="2">
    <location>
        <begin position="7"/>
        <end position="187"/>
    </location>
</feature>
<accession>A0A9X3FNV9</accession>
<feature type="coiled-coil region" evidence="1">
    <location>
        <begin position="45"/>
        <end position="79"/>
    </location>
</feature>
<dbReference type="SUPFAM" id="SSF101262">
    <property type="entry name" value="Methenyltetrahydrofolate cyclohydrolase-like"/>
    <property type="match status" value="1"/>
</dbReference>
<name>A0A9X3FNV9_9LACT</name>
<protein>
    <submittedName>
        <fullName evidence="3">Cyclodeaminase/cyclohydrolase family protein</fullName>
    </submittedName>
</protein>
<evidence type="ECO:0000313" key="3">
    <source>
        <dbReference type="EMBL" id="MCZ0726290.1"/>
    </source>
</evidence>
<evidence type="ECO:0000256" key="1">
    <source>
        <dbReference type="SAM" id="Coils"/>
    </source>
</evidence>
<dbReference type="Pfam" id="PF04961">
    <property type="entry name" value="FTCD_C"/>
    <property type="match status" value="1"/>
</dbReference>
<comment type="caution">
    <text evidence="3">The sequence shown here is derived from an EMBL/GenBank/DDBJ whole genome shotgun (WGS) entry which is preliminary data.</text>
</comment>
<dbReference type="InterPro" id="IPR007044">
    <property type="entry name" value="Cyclodeamin/CycHdrlase"/>
</dbReference>
<sequence length="209" mass="22198">MKLVDLTLTDFVQTLGSDAPAPGGGSASALASAQGIALTEMVMNLSIGKKKYAEYEEELKEIHAKAADLKEKLLEAIDKDTEAFNDVSAVFSMPKTTDEEKAARKEAMSKALQGAAKTPLATMELTVAALEATKRAIGKSNTNAASDLGVAALNLNSGLQGSYLNVLINLPGIKDETFVKDTRQEAEAYLEKGKALAEEIYNEIESGLK</sequence>